<organism evidence="6 7">
    <name type="scientific">Proteiniclasticum ruminis</name>
    <dbReference type="NCBI Taxonomy" id="398199"/>
    <lineage>
        <taxon>Bacteria</taxon>
        <taxon>Bacillati</taxon>
        <taxon>Bacillota</taxon>
        <taxon>Clostridia</taxon>
        <taxon>Eubacteriales</taxon>
        <taxon>Clostridiaceae</taxon>
        <taxon>Proteiniclasticum</taxon>
    </lineage>
</organism>
<reference evidence="6 7" key="1">
    <citation type="submission" date="2016-10" db="EMBL/GenBank/DDBJ databases">
        <authorList>
            <person name="de Groot N.N."/>
        </authorList>
    </citation>
    <scope>NUCLEOTIDE SEQUENCE [LARGE SCALE GENOMIC DNA]</scope>
    <source>
        <strain evidence="6 7">CGMCC 1.5058</strain>
    </source>
</reference>
<evidence type="ECO:0000256" key="5">
    <source>
        <dbReference type="NCBIfam" id="TIGR00205"/>
    </source>
</evidence>
<dbReference type="Pfam" id="PF02049">
    <property type="entry name" value="FliE"/>
    <property type="match status" value="1"/>
</dbReference>
<gene>
    <name evidence="4" type="primary">fliE</name>
    <name evidence="6" type="ORF">SAMN05421804_101729</name>
</gene>
<dbReference type="GO" id="GO:0071973">
    <property type="term" value="P:bacterial-type flagellum-dependent cell motility"/>
    <property type="evidence" value="ECO:0007669"/>
    <property type="project" value="InterPro"/>
</dbReference>
<evidence type="ECO:0000256" key="3">
    <source>
        <dbReference type="ARBA" id="ARBA00023143"/>
    </source>
</evidence>
<name>A0A1G8HZS6_9CLOT</name>
<keyword evidence="6" id="KW-0966">Cell projection</keyword>
<dbReference type="Proteomes" id="UP000183255">
    <property type="component" value="Unassembled WGS sequence"/>
</dbReference>
<keyword evidence="6" id="KW-0282">Flagellum</keyword>
<keyword evidence="3 4" id="KW-0975">Bacterial flagellum</keyword>
<dbReference type="InterPro" id="IPR001624">
    <property type="entry name" value="FliE"/>
</dbReference>
<dbReference type="GO" id="GO:0005198">
    <property type="term" value="F:structural molecule activity"/>
    <property type="evidence" value="ECO:0007669"/>
    <property type="project" value="UniProtKB-UniRule"/>
</dbReference>
<dbReference type="HAMAP" id="MF_00724">
    <property type="entry name" value="FliE"/>
    <property type="match status" value="1"/>
</dbReference>
<dbReference type="GO" id="GO:0009425">
    <property type="term" value="C:bacterial-type flagellum basal body"/>
    <property type="evidence" value="ECO:0007669"/>
    <property type="project" value="UniProtKB-SubCell"/>
</dbReference>
<evidence type="ECO:0000256" key="4">
    <source>
        <dbReference type="HAMAP-Rule" id="MF_00724"/>
    </source>
</evidence>
<proteinExistence type="inferred from homology"/>
<dbReference type="AlphaFoldDB" id="A0A1G8HZS6"/>
<dbReference type="RefSeq" id="WP_051651472.1">
    <property type="nucleotide sequence ID" value="NZ_FNDZ01000001.1"/>
</dbReference>
<dbReference type="EMBL" id="FNDZ01000001">
    <property type="protein sequence ID" value="SDI12148.1"/>
    <property type="molecule type" value="Genomic_DNA"/>
</dbReference>
<dbReference type="PANTHER" id="PTHR34653">
    <property type="match status" value="1"/>
</dbReference>
<evidence type="ECO:0000256" key="1">
    <source>
        <dbReference type="ARBA" id="ARBA00004117"/>
    </source>
</evidence>
<comment type="subcellular location">
    <subcellularLocation>
        <location evidence="1 4">Bacterial flagellum basal body</location>
    </subcellularLocation>
</comment>
<protein>
    <recommendedName>
        <fullName evidence="4 5">Flagellar hook-basal body complex protein FliE</fullName>
    </recommendedName>
</protein>
<comment type="similarity">
    <text evidence="2 4">Belongs to the FliE family.</text>
</comment>
<evidence type="ECO:0000313" key="7">
    <source>
        <dbReference type="Proteomes" id="UP000183255"/>
    </source>
</evidence>
<dbReference type="PANTHER" id="PTHR34653:SF1">
    <property type="entry name" value="FLAGELLAR HOOK-BASAL BODY COMPLEX PROTEIN FLIE"/>
    <property type="match status" value="1"/>
</dbReference>
<keyword evidence="6" id="KW-0969">Cilium</keyword>
<evidence type="ECO:0000313" key="6">
    <source>
        <dbReference type="EMBL" id="SDI12148.1"/>
    </source>
</evidence>
<dbReference type="NCBIfam" id="TIGR00205">
    <property type="entry name" value="fliE"/>
    <property type="match status" value="1"/>
</dbReference>
<dbReference type="GO" id="GO:0003774">
    <property type="term" value="F:cytoskeletal motor activity"/>
    <property type="evidence" value="ECO:0007669"/>
    <property type="project" value="InterPro"/>
</dbReference>
<evidence type="ECO:0000256" key="2">
    <source>
        <dbReference type="ARBA" id="ARBA00009272"/>
    </source>
</evidence>
<dbReference type="PRINTS" id="PR01006">
    <property type="entry name" value="FLGHOOKFLIE"/>
</dbReference>
<sequence>MTTISGNYKNILDRYSLLLNQTGVTERKEETDFSSLGLGESFGDLLTTQVEKLNMTQQSADQMVKDFAAGKTDDLHNVMIGVEEARLSMELAVQVRNKIIEAYKELTQMQL</sequence>
<accession>A0A1G8HZS6</accession>